<reference evidence="3 4" key="1">
    <citation type="submission" date="2024-05" db="EMBL/GenBank/DDBJ databases">
        <title>A draft genome resource for the thread blight pathogen Marasmius tenuissimus strain MS-2.</title>
        <authorList>
            <person name="Yulfo-Soto G.E."/>
            <person name="Baruah I.K."/>
            <person name="Amoako-Attah I."/>
            <person name="Bukari Y."/>
            <person name="Meinhardt L.W."/>
            <person name="Bailey B.A."/>
            <person name="Cohen S.P."/>
        </authorList>
    </citation>
    <scope>NUCLEOTIDE SEQUENCE [LARGE SCALE GENOMIC DNA]</scope>
    <source>
        <strain evidence="3 4">MS-2</strain>
    </source>
</reference>
<name>A0ABR2Z8X2_9AGAR</name>
<feature type="compositionally biased region" description="Polar residues" evidence="2">
    <location>
        <begin position="111"/>
        <end position="120"/>
    </location>
</feature>
<feature type="compositionally biased region" description="Low complexity" evidence="2">
    <location>
        <begin position="243"/>
        <end position="282"/>
    </location>
</feature>
<keyword evidence="4" id="KW-1185">Reference proteome</keyword>
<comment type="caution">
    <text evidence="3">The sequence shown here is derived from an EMBL/GenBank/DDBJ whole genome shotgun (WGS) entry which is preliminary data.</text>
</comment>
<sequence>MFGYGSGALSQRVSFRAAMGKRDNFILNGAGVLSRISVLESKNLQLTDDKRKLIDQLESRKRAYHELEDDYEDSQKTLESARLEIKEMGEEIACLHDEISERQNKKRRIDSSVTPGATTSRNDDSMLVDDEGGPGVNTASSAGMTTGVAETSQSSANTSVYQKWKIPTSIPEAQVIIDALRRSEEAGKPNQKAFRFLRNANNNAVKVPLSGRSEFHKFMIENFWIPEEFKPKDKQKEAERENSSVNGTSNVTNNTVVTGNLPGTPGTSSGSKKSKSKGNSTLATFPKNSSLETMLGSICKEMASGKCHTGILHNNDGSISNPIQFPAPAVERYPGEAANVNINDLAAFFGRQGVTVAVVENAAYWAAHWLASIQVSDVYLRVDLQQLKDRLYPLLSVHGLPAGFNDNIFYPDGRLVERPARAILDIPGAPTVLGNPNALTSGTSQESPAETVDNHDVEMDLEKKIEDKGMGASGNNPESLSTAQISEPNQ</sequence>
<gene>
    <name evidence="3" type="ORF">AAF712_015210</name>
</gene>
<protein>
    <submittedName>
        <fullName evidence="3">Uncharacterized protein</fullName>
    </submittedName>
</protein>
<accession>A0ABR2Z8X2</accession>
<feature type="compositionally biased region" description="Polar residues" evidence="2">
    <location>
        <begin position="437"/>
        <end position="448"/>
    </location>
</feature>
<feature type="region of interest" description="Disordered" evidence="2">
    <location>
        <begin position="232"/>
        <end position="285"/>
    </location>
</feature>
<organism evidence="3 4">
    <name type="scientific">Marasmius tenuissimus</name>
    <dbReference type="NCBI Taxonomy" id="585030"/>
    <lineage>
        <taxon>Eukaryota</taxon>
        <taxon>Fungi</taxon>
        <taxon>Dikarya</taxon>
        <taxon>Basidiomycota</taxon>
        <taxon>Agaricomycotina</taxon>
        <taxon>Agaricomycetes</taxon>
        <taxon>Agaricomycetidae</taxon>
        <taxon>Agaricales</taxon>
        <taxon>Marasmiineae</taxon>
        <taxon>Marasmiaceae</taxon>
        <taxon>Marasmius</taxon>
    </lineage>
</organism>
<feature type="region of interest" description="Disordered" evidence="2">
    <location>
        <begin position="103"/>
        <end position="161"/>
    </location>
</feature>
<evidence type="ECO:0000256" key="2">
    <source>
        <dbReference type="SAM" id="MobiDB-lite"/>
    </source>
</evidence>
<proteinExistence type="predicted"/>
<feature type="compositionally biased region" description="Basic and acidic residues" evidence="2">
    <location>
        <begin position="452"/>
        <end position="469"/>
    </location>
</feature>
<dbReference type="EMBL" id="JBBXMP010000360">
    <property type="protein sequence ID" value="KAL0058127.1"/>
    <property type="molecule type" value="Genomic_DNA"/>
</dbReference>
<keyword evidence="1" id="KW-0175">Coiled coil</keyword>
<evidence type="ECO:0000313" key="4">
    <source>
        <dbReference type="Proteomes" id="UP001437256"/>
    </source>
</evidence>
<evidence type="ECO:0000313" key="3">
    <source>
        <dbReference type="EMBL" id="KAL0058127.1"/>
    </source>
</evidence>
<feature type="compositionally biased region" description="Polar residues" evidence="2">
    <location>
        <begin position="473"/>
        <end position="490"/>
    </location>
</feature>
<dbReference type="Proteomes" id="UP001437256">
    <property type="component" value="Unassembled WGS sequence"/>
</dbReference>
<feature type="compositionally biased region" description="Basic and acidic residues" evidence="2">
    <location>
        <begin position="232"/>
        <end position="242"/>
    </location>
</feature>
<feature type="coiled-coil region" evidence="1">
    <location>
        <begin position="50"/>
        <end position="98"/>
    </location>
</feature>
<evidence type="ECO:0000256" key="1">
    <source>
        <dbReference type="SAM" id="Coils"/>
    </source>
</evidence>
<feature type="compositionally biased region" description="Polar residues" evidence="2">
    <location>
        <begin position="137"/>
        <end position="161"/>
    </location>
</feature>
<feature type="region of interest" description="Disordered" evidence="2">
    <location>
        <begin position="434"/>
        <end position="490"/>
    </location>
</feature>